<dbReference type="Gene3D" id="1.20.120.160">
    <property type="entry name" value="HPT domain"/>
    <property type="match status" value="1"/>
</dbReference>
<keyword evidence="1" id="KW-0902">Two-component regulatory system</keyword>
<proteinExistence type="predicted"/>
<dbReference type="RefSeq" id="WP_284221970.1">
    <property type="nucleotide sequence ID" value="NZ_BSOY01000018.1"/>
</dbReference>
<dbReference type="InterPro" id="IPR008207">
    <property type="entry name" value="Sig_transdc_His_kin_Hpt_dom"/>
</dbReference>
<evidence type="ECO:0000313" key="3">
    <source>
        <dbReference type="EMBL" id="GLS01117.1"/>
    </source>
</evidence>
<dbReference type="Proteomes" id="UP001156921">
    <property type="component" value="Unassembled WGS sequence"/>
</dbReference>
<protein>
    <recommendedName>
        <fullName evidence="2">HPt domain-containing protein</fullName>
    </recommendedName>
</protein>
<dbReference type="Pfam" id="PF01627">
    <property type="entry name" value="Hpt"/>
    <property type="match status" value="1"/>
</dbReference>
<dbReference type="SUPFAM" id="SSF47226">
    <property type="entry name" value="Histidine-containing phosphotransfer domain, HPT domain"/>
    <property type="match status" value="1"/>
</dbReference>
<evidence type="ECO:0000313" key="4">
    <source>
        <dbReference type="Proteomes" id="UP001156921"/>
    </source>
</evidence>
<organism evidence="3 4">
    <name type="scientific">Brevundimonas denitrificans</name>
    <dbReference type="NCBI Taxonomy" id="1443434"/>
    <lineage>
        <taxon>Bacteria</taxon>
        <taxon>Pseudomonadati</taxon>
        <taxon>Pseudomonadota</taxon>
        <taxon>Alphaproteobacteria</taxon>
        <taxon>Caulobacterales</taxon>
        <taxon>Caulobacteraceae</taxon>
        <taxon>Brevundimonas</taxon>
    </lineage>
</organism>
<reference evidence="4" key="1">
    <citation type="journal article" date="2019" name="Int. J. Syst. Evol. Microbiol.">
        <title>The Global Catalogue of Microorganisms (GCM) 10K type strain sequencing project: providing services to taxonomists for standard genome sequencing and annotation.</title>
        <authorList>
            <consortium name="The Broad Institute Genomics Platform"/>
            <consortium name="The Broad Institute Genome Sequencing Center for Infectious Disease"/>
            <person name="Wu L."/>
            <person name="Ma J."/>
        </authorList>
    </citation>
    <scope>NUCLEOTIDE SEQUENCE [LARGE SCALE GENOMIC DNA]</scope>
    <source>
        <strain evidence="4">NBRC 110107</strain>
    </source>
</reference>
<gene>
    <name evidence="3" type="primary">shpA</name>
    <name evidence="3" type="ORF">GCM10007859_11280</name>
</gene>
<evidence type="ECO:0000259" key="2">
    <source>
        <dbReference type="Pfam" id="PF01627"/>
    </source>
</evidence>
<comment type="caution">
    <text evidence="3">The sequence shown here is derived from an EMBL/GenBank/DDBJ whole genome shotgun (WGS) entry which is preliminary data.</text>
</comment>
<accession>A0ABQ6BLM9</accession>
<name>A0ABQ6BLM9_9CAUL</name>
<sequence>MALRDLSGAVDFTVLERMTAGDDAVTEEVLGLFAQQAALWSPLLDVREDGWRDGVHTIRGAAAGIGAGTLAAACQTAEAADKAEAPPLLDRVRDALEIALADVAAYRHALMLRSLRG</sequence>
<dbReference type="EMBL" id="BSOY01000018">
    <property type="protein sequence ID" value="GLS01117.1"/>
    <property type="molecule type" value="Genomic_DNA"/>
</dbReference>
<evidence type="ECO:0000256" key="1">
    <source>
        <dbReference type="ARBA" id="ARBA00023012"/>
    </source>
</evidence>
<dbReference type="InterPro" id="IPR036641">
    <property type="entry name" value="HPT_dom_sf"/>
</dbReference>
<keyword evidence="4" id="KW-1185">Reference proteome</keyword>
<feature type="domain" description="HPt" evidence="2">
    <location>
        <begin position="52"/>
        <end position="97"/>
    </location>
</feature>